<dbReference type="OrthoDB" id="9802554at2"/>
<dbReference type="Pfam" id="PF02441">
    <property type="entry name" value="Flavoprotein"/>
    <property type="match status" value="1"/>
</dbReference>
<keyword evidence="3 4" id="KW-0285">Flavoprotein</keyword>
<evidence type="ECO:0000256" key="4">
    <source>
        <dbReference type="RuleBase" id="RU364078"/>
    </source>
</evidence>
<feature type="active site" description="Proton donor" evidence="3">
    <location>
        <position position="159"/>
    </location>
</feature>
<dbReference type="HOGENOM" id="CLU_033319_0_1_6"/>
<evidence type="ECO:0000256" key="2">
    <source>
        <dbReference type="ARBA" id="ARBA00023239"/>
    </source>
</evidence>
<dbReference type="InterPro" id="IPR003382">
    <property type="entry name" value="Flavoprotein"/>
</dbReference>
<evidence type="ECO:0000256" key="3">
    <source>
        <dbReference type="HAMAP-Rule" id="MF_02225"/>
    </source>
</evidence>
<feature type="binding site" evidence="3">
    <location>
        <position position="327"/>
    </location>
    <ligand>
        <name>CTP</name>
        <dbReference type="ChEBI" id="CHEBI:37563"/>
    </ligand>
</feature>
<gene>
    <name evidence="3" type="primary">coaBC</name>
    <name evidence="7" type="ordered locus">Mlg_2847</name>
</gene>
<evidence type="ECO:0000256" key="1">
    <source>
        <dbReference type="ARBA" id="ARBA00022793"/>
    </source>
</evidence>
<dbReference type="Pfam" id="PF04127">
    <property type="entry name" value="DFP"/>
    <property type="match status" value="1"/>
</dbReference>
<keyword evidence="3" id="KW-0479">Metal-binding</keyword>
<evidence type="ECO:0000259" key="5">
    <source>
        <dbReference type="Pfam" id="PF02441"/>
    </source>
</evidence>
<dbReference type="Gene3D" id="3.40.50.10300">
    <property type="entry name" value="CoaB-like"/>
    <property type="match status" value="1"/>
</dbReference>
<dbReference type="GO" id="GO:0010181">
    <property type="term" value="F:FMN binding"/>
    <property type="evidence" value="ECO:0007669"/>
    <property type="project" value="UniProtKB-UniRule"/>
</dbReference>
<dbReference type="InterPro" id="IPR035929">
    <property type="entry name" value="CoaB-like_sf"/>
</dbReference>
<dbReference type="NCBIfam" id="TIGR00521">
    <property type="entry name" value="coaBC_dfp"/>
    <property type="match status" value="1"/>
</dbReference>
<dbReference type="EC" id="4.1.1.36" evidence="3"/>
<comment type="catalytic activity">
    <reaction evidence="3 4">
        <text>(R)-4'-phosphopantothenate + L-cysteine + CTP = N-[(R)-4-phosphopantothenoyl]-L-cysteine + CMP + diphosphate + H(+)</text>
        <dbReference type="Rhea" id="RHEA:19397"/>
        <dbReference type="ChEBI" id="CHEBI:10986"/>
        <dbReference type="ChEBI" id="CHEBI:15378"/>
        <dbReference type="ChEBI" id="CHEBI:33019"/>
        <dbReference type="ChEBI" id="CHEBI:35235"/>
        <dbReference type="ChEBI" id="CHEBI:37563"/>
        <dbReference type="ChEBI" id="CHEBI:59458"/>
        <dbReference type="ChEBI" id="CHEBI:60377"/>
        <dbReference type="EC" id="6.3.2.5"/>
    </reaction>
</comment>
<dbReference type="RefSeq" id="WP_011630580.1">
    <property type="nucleotide sequence ID" value="NC_008340.1"/>
</dbReference>
<dbReference type="Proteomes" id="UP000001962">
    <property type="component" value="Chromosome"/>
</dbReference>
<dbReference type="UniPathway" id="UPA00241">
    <property type="reaction ID" value="UER00353"/>
</dbReference>
<dbReference type="InterPro" id="IPR036551">
    <property type="entry name" value="Flavin_trans-like"/>
</dbReference>
<protein>
    <recommendedName>
        <fullName evidence="3">Coenzyme A biosynthesis bifunctional protein CoaBC</fullName>
    </recommendedName>
    <alternativeName>
        <fullName evidence="3">DNA/pantothenate metabolism flavoprotein</fullName>
    </alternativeName>
    <alternativeName>
        <fullName evidence="3">Phosphopantothenoylcysteine synthetase/decarboxylase</fullName>
        <shortName evidence="3">PPCS-PPCDC</shortName>
    </alternativeName>
    <domain>
        <recommendedName>
            <fullName evidence="3">Phosphopantothenoylcysteine decarboxylase</fullName>
            <shortName evidence="3">PPC decarboxylase</shortName>
            <shortName evidence="3">PPC-DC</shortName>
            <ecNumber evidence="3">4.1.1.36</ecNumber>
        </recommendedName>
        <alternativeName>
            <fullName evidence="3">CoaC</fullName>
        </alternativeName>
    </domain>
    <domain>
        <recommendedName>
            <fullName evidence="3">Phosphopantothenate--cysteine ligase</fullName>
            <ecNumber evidence="3">6.3.2.5</ecNumber>
        </recommendedName>
        <alternativeName>
            <fullName evidence="3">CoaB</fullName>
        </alternativeName>
        <alternativeName>
            <fullName evidence="3">Phosphopantothenoylcysteine synthetase</fullName>
            <shortName evidence="3">PPC synthetase</shortName>
            <shortName evidence="3">PPC-S</shortName>
        </alternativeName>
    </domain>
</protein>
<organism evidence="7 8">
    <name type="scientific">Alkalilimnicola ehrlichii (strain ATCC BAA-1101 / DSM 17681 / MLHE-1)</name>
    <dbReference type="NCBI Taxonomy" id="187272"/>
    <lineage>
        <taxon>Bacteria</taxon>
        <taxon>Pseudomonadati</taxon>
        <taxon>Pseudomonadota</taxon>
        <taxon>Gammaproteobacteria</taxon>
        <taxon>Chromatiales</taxon>
        <taxon>Ectothiorhodospiraceae</taxon>
        <taxon>Alkalilimnicola</taxon>
    </lineage>
</organism>
<keyword evidence="1 3" id="KW-0210">Decarboxylase</keyword>
<dbReference type="eggNOG" id="COG0452">
    <property type="taxonomic scope" value="Bacteria"/>
</dbReference>
<comment type="pathway">
    <text evidence="3 4">Cofactor biosynthesis; coenzyme A biosynthesis; CoA from (R)-pantothenate: step 2/5.</text>
</comment>
<dbReference type="InterPro" id="IPR007085">
    <property type="entry name" value="DNA/pantothenate-metab_flavo_C"/>
</dbReference>
<evidence type="ECO:0000313" key="7">
    <source>
        <dbReference type="EMBL" id="ABI58187.1"/>
    </source>
</evidence>
<comment type="similarity">
    <text evidence="3 4">In the C-terminal section; belongs to the PPC synthetase family.</text>
</comment>
<comment type="cofactor">
    <cofactor evidence="3">
        <name>FMN</name>
        <dbReference type="ChEBI" id="CHEBI:58210"/>
    </cofactor>
    <text evidence="3">Binds 1 FMN per subunit.</text>
</comment>
<dbReference type="GO" id="GO:0046872">
    <property type="term" value="F:metal ion binding"/>
    <property type="evidence" value="ECO:0007669"/>
    <property type="project" value="UniProtKB-KW"/>
</dbReference>
<keyword evidence="3" id="KW-0460">Magnesium</keyword>
<dbReference type="GO" id="GO:0015941">
    <property type="term" value="P:pantothenate catabolic process"/>
    <property type="evidence" value="ECO:0007669"/>
    <property type="project" value="InterPro"/>
</dbReference>
<dbReference type="KEGG" id="aeh:Mlg_2847"/>
<evidence type="ECO:0000259" key="6">
    <source>
        <dbReference type="Pfam" id="PF04127"/>
    </source>
</evidence>
<dbReference type="PANTHER" id="PTHR14359">
    <property type="entry name" value="HOMO-OLIGOMERIC FLAVIN CONTAINING CYS DECARBOXYLASE FAMILY"/>
    <property type="match status" value="1"/>
</dbReference>
<dbReference type="SUPFAM" id="SSF102645">
    <property type="entry name" value="CoaB-like"/>
    <property type="match status" value="1"/>
</dbReference>
<keyword evidence="3" id="KW-0511">Multifunctional enzyme</keyword>
<feature type="binding site" evidence="3">
    <location>
        <position position="345"/>
    </location>
    <ligand>
        <name>CTP</name>
        <dbReference type="ChEBI" id="CHEBI:37563"/>
    </ligand>
</feature>
<reference evidence="8" key="1">
    <citation type="submission" date="2006-08" db="EMBL/GenBank/DDBJ databases">
        <title>Complete sequence of Alkalilimnicola ehrilichei MLHE-1.</title>
        <authorList>
            <person name="Copeland A."/>
            <person name="Lucas S."/>
            <person name="Lapidus A."/>
            <person name="Barry K."/>
            <person name="Detter J.C."/>
            <person name="Glavina del Rio T."/>
            <person name="Hammon N."/>
            <person name="Israni S."/>
            <person name="Dalin E."/>
            <person name="Tice H."/>
            <person name="Pitluck S."/>
            <person name="Sims D."/>
            <person name="Brettin T."/>
            <person name="Bruce D."/>
            <person name="Han C."/>
            <person name="Tapia R."/>
            <person name="Gilna P."/>
            <person name="Schmutz J."/>
            <person name="Larimer F."/>
            <person name="Land M."/>
            <person name="Hauser L."/>
            <person name="Kyrpides N."/>
            <person name="Mikhailova N."/>
            <person name="Oremland R.S."/>
            <person name="Hoeft S.E."/>
            <person name="Switzer-Blum J."/>
            <person name="Kulp T."/>
            <person name="King G."/>
            <person name="Tabita R."/>
            <person name="Witte B."/>
            <person name="Santini J.M."/>
            <person name="Basu P."/>
            <person name="Hollibaugh J.T."/>
            <person name="Xie G."/>
            <person name="Stolz J.F."/>
            <person name="Richardson P."/>
        </authorList>
    </citation>
    <scope>NUCLEOTIDE SEQUENCE [LARGE SCALE GENOMIC DNA]</scope>
    <source>
        <strain evidence="8">ATCC BAA-1101 / DSM 17681 / MLHE-1</strain>
    </source>
</reference>
<feature type="binding site" evidence="3">
    <location>
        <begin position="308"/>
        <end position="311"/>
    </location>
    <ligand>
        <name>CTP</name>
        <dbReference type="ChEBI" id="CHEBI:37563"/>
    </ligand>
</feature>
<accession>Q0A4Q0</accession>
<dbReference type="PANTHER" id="PTHR14359:SF6">
    <property type="entry name" value="PHOSPHOPANTOTHENOYLCYSTEINE DECARBOXYLASE"/>
    <property type="match status" value="1"/>
</dbReference>
<dbReference type="SUPFAM" id="SSF52507">
    <property type="entry name" value="Homo-oligomeric flavin-containing Cys decarboxylases, HFCD"/>
    <property type="match status" value="1"/>
</dbReference>
<comment type="caution">
    <text evidence="3">Lacks conserved residue(s) required for the propagation of feature annotation.</text>
</comment>
<comment type="cofactor">
    <cofactor evidence="3">
        <name>Mg(2+)</name>
        <dbReference type="ChEBI" id="CHEBI:18420"/>
    </cofactor>
</comment>
<dbReference type="GO" id="GO:0004633">
    <property type="term" value="F:phosphopantothenoylcysteine decarboxylase activity"/>
    <property type="evidence" value="ECO:0007669"/>
    <property type="project" value="UniProtKB-UniRule"/>
</dbReference>
<dbReference type="HAMAP" id="MF_02225">
    <property type="entry name" value="CoaBC"/>
    <property type="match status" value="1"/>
</dbReference>
<name>Q0A4Q0_ALKEH</name>
<dbReference type="GO" id="GO:0015937">
    <property type="term" value="P:coenzyme A biosynthetic process"/>
    <property type="evidence" value="ECO:0007669"/>
    <property type="project" value="UniProtKB-UniRule"/>
</dbReference>
<feature type="region of interest" description="Phosphopantothenoylcysteine decarboxylase" evidence="3">
    <location>
        <begin position="1"/>
        <end position="193"/>
    </location>
</feature>
<keyword evidence="3 4" id="KW-0288">FMN</keyword>
<feature type="region of interest" description="Phosphopantothenate--cysteine ligase" evidence="3">
    <location>
        <begin position="194"/>
        <end position="417"/>
    </location>
</feature>
<comment type="pathway">
    <text evidence="3 4">Cofactor biosynthesis; coenzyme A biosynthesis; CoA from (R)-pantothenate: step 3/5.</text>
</comment>
<comment type="function">
    <text evidence="4">Catalyzes two steps in the biosynthesis of coenzyme A. In the first step cysteine is conjugated to 4'-phosphopantothenate to form 4-phosphopantothenoylcysteine, in the latter compound is decarboxylated to form 4'-phosphopantotheine.</text>
</comment>
<comment type="similarity">
    <text evidence="3 4">In the N-terminal section; belongs to the HFCD (homo-oligomeric flavin containing Cys decarboxylase) superfamily.</text>
</comment>
<dbReference type="InterPro" id="IPR005252">
    <property type="entry name" value="CoaBC"/>
</dbReference>
<dbReference type="Gene3D" id="3.40.50.1950">
    <property type="entry name" value="Flavin prenyltransferase-like"/>
    <property type="match status" value="1"/>
</dbReference>
<feature type="domain" description="DNA/pantothenate metabolism flavoprotein C-terminal" evidence="6">
    <location>
        <begin position="189"/>
        <end position="398"/>
    </location>
</feature>
<dbReference type="GO" id="GO:0004632">
    <property type="term" value="F:phosphopantothenate--cysteine ligase activity"/>
    <property type="evidence" value="ECO:0007669"/>
    <property type="project" value="UniProtKB-UniRule"/>
</dbReference>
<evidence type="ECO:0000313" key="8">
    <source>
        <dbReference type="Proteomes" id="UP000001962"/>
    </source>
</evidence>
<keyword evidence="3 4" id="KW-0436">Ligase</keyword>
<keyword evidence="2 3" id="KW-0456">Lyase</keyword>
<proteinExistence type="inferred from homology"/>
<feature type="binding site" evidence="3">
    <location>
        <position position="341"/>
    </location>
    <ligand>
        <name>CTP</name>
        <dbReference type="ChEBI" id="CHEBI:37563"/>
    </ligand>
</feature>
<keyword evidence="8" id="KW-1185">Reference proteome</keyword>
<dbReference type="GO" id="GO:0071513">
    <property type="term" value="C:phosphopantothenoylcysteine decarboxylase complex"/>
    <property type="evidence" value="ECO:0007669"/>
    <property type="project" value="TreeGrafter"/>
</dbReference>
<feature type="binding site" evidence="3">
    <location>
        <position position="292"/>
    </location>
    <ligand>
        <name>CTP</name>
        <dbReference type="ChEBI" id="CHEBI:37563"/>
    </ligand>
</feature>
<dbReference type="AlphaFoldDB" id="Q0A4Q0"/>
<feature type="domain" description="Flavoprotein" evidence="5">
    <location>
        <begin position="8"/>
        <end position="177"/>
    </location>
</feature>
<comment type="function">
    <text evidence="3">Catalyzes two sequential steps in the biosynthesis of coenzyme A. In the first step cysteine is conjugated to 4'-phosphopantothenate to form 4-phosphopantothenoylcysteine. In the second step the latter compound is decarboxylated to form 4'-phosphopantotheine.</text>
</comment>
<feature type="binding site" evidence="3">
    <location>
        <position position="282"/>
    </location>
    <ligand>
        <name>CTP</name>
        <dbReference type="ChEBI" id="CHEBI:37563"/>
    </ligand>
</feature>
<comment type="catalytic activity">
    <reaction evidence="3 4">
        <text>N-[(R)-4-phosphopantothenoyl]-L-cysteine + H(+) = (R)-4'-phosphopantetheine + CO2</text>
        <dbReference type="Rhea" id="RHEA:16793"/>
        <dbReference type="ChEBI" id="CHEBI:15378"/>
        <dbReference type="ChEBI" id="CHEBI:16526"/>
        <dbReference type="ChEBI" id="CHEBI:59458"/>
        <dbReference type="ChEBI" id="CHEBI:61723"/>
        <dbReference type="EC" id="4.1.1.36"/>
    </reaction>
</comment>
<dbReference type="EMBL" id="CP000453">
    <property type="protein sequence ID" value="ABI58187.1"/>
    <property type="molecule type" value="Genomic_DNA"/>
</dbReference>
<sequence length="417" mass="43982">MSTSAIQRIVVGMTGGIAAYKTPDLVRRLRERGLEVRVVMTEGAQGFVTPLTLQAVSGHRVATELLDAEAEAAMGHIELARWADQILVAPASANFLARLASGFADDLLTTLCLATEAPIAVAPAMNQVMWRAPATRANCERLTARGVRLLGPGEGDQACGETGAGRMLEPLELVEALLGDAAGPGPGVLSGRTVLITSGPTREALDPVRYLTNHSSGKMGHALAAAARDAGARVLLISGPTELPAPHGVETVAVESARDMHRAVMDRVAGADIFIAAAAVADYRPEQSAGSKIKKTDSETALRLVPNPDILREVAALEQYRPFTVGFAAETDALEAHARGKLARKGLDMIAANWVGADRGFHTDDNALEVYWPGGGHTSLARADKPALARQLINLITERYHHAATRGTEDSRSPSGQ</sequence>
<dbReference type="EC" id="6.3.2.5" evidence="3"/>